<accession>A0A380MKS4</accession>
<evidence type="ECO:0000313" key="9">
    <source>
        <dbReference type="EMBL" id="SUO92617.1"/>
    </source>
</evidence>
<dbReference type="GO" id="GO:0052913">
    <property type="term" value="F:16S rRNA (guanine(966)-N(2))-methyltransferase activity"/>
    <property type="evidence" value="ECO:0007669"/>
    <property type="project" value="UniProtKB-EC"/>
</dbReference>
<evidence type="ECO:0000256" key="6">
    <source>
        <dbReference type="ARBA" id="ARBA00022679"/>
    </source>
</evidence>
<dbReference type="NCBIfam" id="TIGR00095">
    <property type="entry name" value="16S rRNA (guanine(966)-N(2))-methyltransferase RsmD"/>
    <property type="match status" value="1"/>
</dbReference>
<dbReference type="SUPFAM" id="SSF53335">
    <property type="entry name" value="S-adenosyl-L-methionine-dependent methyltransferases"/>
    <property type="match status" value="1"/>
</dbReference>
<dbReference type="InterPro" id="IPR029063">
    <property type="entry name" value="SAM-dependent_MTases_sf"/>
</dbReference>
<dbReference type="InterPro" id="IPR004398">
    <property type="entry name" value="RNA_MeTrfase_RsmD"/>
</dbReference>
<dbReference type="RefSeq" id="WP_115217924.1">
    <property type="nucleotide sequence ID" value="NZ_UHIA01000003.1"/>
</dbReference>
<dbReference type="Proteomes" id="UP000254575">
    <property type="component" value="Unassembled WGS sequence"/>
</dbReference>
<dbReference type="PROSITE" id="PS00092">
    <property type="entry name" value="N6_MTASE"/>
    <property type="match status" value="1"/>
</dbReference>
<sequence>MPNQRPLTNKIRIIAGSHRGRRIPILDRPGLRPSPERVRETVFNWLQNEIAGAAVFDAFAGSGAMGLEALSRGAGSALFCDNDSQTLAAIRNCLQEWHIGHARTLQSDALTLSNSPTRYDLIFLDPPFDAHLHQAAIDKFAGDAWLKPYGKIYVESAEKLENLSLKTGWQWLKSARAGQVYFGLLGRSDD</sequence>
<evidence type="ECO:0000313" key="10">
    <source>
        <dbReference type="Proteomes" id="UP000254575"/>
    </source>
</evidence>
<evidence type="ECO:0000256" key="2">
    <source>
        <dbReference type="ARBA" id="ARBA00005269"/>
    </source>
</evidence>
<comment type="function">
    <text evidence="1 8">Specifically methylates the guanine in position 966 of 16S rRNA in the assembled 30S particle.</text>
</comment>
<dbReference type="OrthoDB" id="9803017at2"/>
<dbReference type="EMBL" id="UHIA01000003">
    <property type="protein sequence ID" value="SUO92617.1"/>
    <property type="molecule type" value="Genomic_DNA"/>
</dbReference>
<dbReference type="GO" id="GO:0003676">
    <property type="term" value="F:nucleic acid binding"/>
    <property type="evidence" value="ECO:0007669"/>
    <property type="project" value="InterPro"/>
</dbReference>
<name>A0A380MKS4_9GAMM</name>
<gene>
    <name evidence="9" type="primary">rsmD</name>
    <name evidence="9" type="ORF">NCTC10717_00647</name>
</gene>
<dbReference type="PANTHER" id="PTHR43542:SF1">
    <property type="entry name" value="METHYLTRANSFERASE"/>
    <property type="match status" value="1"/>
</dbReference>
<dbReference type="PIRSF" id="PIRSF004553">
    <property type="entry name" value="CHP00095"/>
    <property type="match status" value="1"/>
</dbReference>
<keyword evidence="10" id="KW-1185">Reference proteome</keyword>
<evidence type="ECO:0000256" key="5">
    <source>
        <dbReference type="ARBA" id="ARBA00022603"/>
    </source>
</evidence>
<evidence type="ECO:0000256" key="1">
    <source>
        <dbReference type="ARBA" id="ARBA00002649"/>
    </source>
</evidence>
<keyword evidence="8" id="KW-0949">S-adenosyl-L-methionine</keyword>
<comment type="similarity">
    <text evidence="2 8">Belongs to the methyltransferase superfamily. RsmD family.</text>
</comment>
<keyword evidence="6 8" id="KW-0808">Transferase</keyword>
<comment type="catalytic activity">
    <reaction evidence="7 8">
        <text>guanosine(966) in 16S rRNA + S-adenosyl-L-methionine = N(2)-methylguanosine(966) in 16S rRNA + S-adenosyl-L-homocysteine + H(+)</text>
        <dbReference type="Rhea" id="RHEA:23548"/>
        <dbReference type="Rhea" id="RHEA-COMP:10211"/>
        <dbReference type="Rhea" id="RHEA-COMP:10212"/>
        <dbReference type="ChEBI" id="CHEBI:15378"/>
        <dbReference type="ChEBI" id="CHEBI:57856"/>
        <dbReference type="ChEBI" id="CHEBI:59789"/>
        <dbReference type="ChEBI" id="CHEBI:74269"/>
        <dbReference type="ChEBI" id="CHEBI:74481"/>
        <dbReference type="EC" id="2.1.1.171"/>
    </reaction>
</comment>
<evidence type="ECO:0000256" key="3">
    <source>
        <dbReference type="ARBA" id="ARBA00012141"/>
    </source>
</evidence>
<dbReference type="AlphaFoldDB" id="A0A380MKS4"/>
<dbReference type="CDD" id="cd02440">
    <property type="entry name" value="AdoMet_MTases"/>
    <property type="match status" value="1"/>
</dbReference>
<dbReference type="EC" id="2.1.1.171" evidence="3 8"/>
<evidence type="ECO:0000256" key="4">
    <source>
        <dbReference type="ARBA" id="ARBA00013682"/>
    </source>
</evidence>
<keyword evidence="5 8" id="KW-0489">Methyltransferase</keyword>
<organism evidence="9 10">
    <name type="scientific">Suttonella indologenes</name>
    <dbReference type="NCBI Taxonomy" id="13276"/>
    <lineage>
        <taxon>Bacteria</taxon>
        <taxon>Pseudomonadati</taxon>
        <taxon>Pseudomonadota</taxon>
        <taxon>Gammaproteobacteria</taxon>
        <taxon>Cardiobacteriales</taxon>
        <taxon>Cardiobacteriaceae</taxon>
        <taxon>Suttonella</taxon>
    </lineage>
</organism>
<dbReference type="Gene3D" id="3.40.50.150">
    <property type="entry name" value="Vaccinia Virus protein VP39"/>
    <property type="match status" value="1"/>
</dbReference>
<evidence type="ECO:0000256" key="7">
    <source>
        <dbReference type="ARBA" id="ARBA00048326"/>
    </source>
</evidence>
<dbReference type="Pfam" id="PF03602">
    <property type="entry name" value="Cons_hypoth95"/>
    <property type="match status" value="1"/>
</dbReference>
<keyword evidence="8" id="KW-0698">rRNA processing</keyword>
<dbReference type="PANTHER" id="PTHR43542">
    <property type="entry name" value="METHYLTRANSFERASE"/>
    <property type="match status" value="1"/>
</dbReference>
<protein>
    <recommendedName>
        <fullName evidence="4 8">Ribosomal RNA small subunit methyltransferase D</fullName>
        <ecNumber evidence="3 8">2.1.1.171</ecNumber>
    </recommendedName>
</protein>
<evidence type="ECO:0000256" key="8">
    <source>
        <dbReference type="PIRNR" id="PIRNR004553"/>
    </source>
</evidence>
<reference evidence="9 10" key="1">
    <citation type="submission" date="2018-06" db="EMBL/GenBank/DDBJ databases">
        <authorList>
            <consortium name="Pathogen Informatics"/>
            <person name="Doyle S."/>
        </authorList>
    </citation>
    <scope>NUCLEOTIDE SEQUENCE [LARGE SCALE GENOMIC DNA]</scope>
    <source>
        <strain evidence="9 10">NCTC10717</strain>
    </source>
</reference>
<dbReference type="InterPro" id="IPR002052">
    <property type="entry name" value="DNA_methylase_N6_adenine_CS"/>
</dbReference>
<proteinExistence type="inferred from homology"/>